<feature type="transmembrane region" description="Helical" evidence="1">
    <location>
        <begin position="14"/>
        <end position="34"/>
    </location>
</feature>
<keyword evidence="1" id="KW-0472">Membrane</keyword>
<dbReference type="Proteomes" id="UP000501926">
    <property type="component" value="Chromosome"/>
</dbReference>
<evidence type="ECO:0000256" key="1">
    <source>
        <dbReference type="SAM" id="Phobius"/>
    </source>
</evidence>
<name>Q1PUK9_KUEST</name>
<evidence type="ECO:0000313" key="3">
    <source>
        <dbReference type="EMBL" id="QII13316.1"/>
    </source>
</evidence>
<protein>
    <submittedName>
        <fullName evidence="2">Uncharacterized protein</fullName>
    </submittedName>
</protein>
<keyword evidence="1" id="KW-0812">Transmembrane</keyword>
<accession>Q1PUK9</accession>
<evidence type="ECO:0000313" key="2">
    <source>
        <dbReference type="EMBL" id="CAJ70912.1"/>
    </source>
</evidence>
<proteinExistence type="predicted"/>
<sequence length="51" mass="5905">MLAYYFHGTKKCCLGLSSISYVVLCVLCKNLLIVKKRKRKGGIFYNNLTFR</sequence>
<gene>
    <name evidence="3" type="ORF">KsCSTR_39370</name>
    <name evidence="2" type="ORF">kustb0167</name>
</gene>
<reference evidence="2" key="1">
    <citation type="journal article" date="2006" name="Nature">
        <title>Deciphering the evolution and metabolism of an anammox bacterium from a community genome.</title>
        <authorList>
            <person name="Strous M."/>
            <person name="Pelletier E."/>
            <person name="Mangenot S."/>
            <person name="Rattei T."/>
            <person name="Lehner A."/>
            <person name="Taylor M.W."/>
            <person name="Horn M."/>
            <person name="Daims H."/>
            <person name="Bartol-Mavel D."/>
            <person name="Wincker P."/>
            <person name="Barbe V."/>
            <person name="Fonknechten N."/>
            <person name="Vallenet D."/>
            <person name="Segurens B."/>
            <person name="Schenowitz-Truong C."/>
            <person name="Medigue C."/>
            <person name="Collingro A."/>
            <person name="Snel B."/>
            <person name="Dutilh B.E."/>
            <person name="OpDenCamp H.J.M."/>
            <person name="vanDerDrift C."/>
            <person name="Cirpus I."/>
            <person name="vanDePas-Schoonen K.T."/>
            <person name="Harhangi H.R."/>
            <person name="vanNiftrik L."/>
            <person name="Schmid M."/>
            <person name="Keltjens J."/>
            <person name="vanDeVossenberg J."/>
            <person name="Kartal B."/>
            <person name="Meier H."/>
            <person name="Frishman D."/>
            <person name="Huynen M.A."/>
            <person name="Mewes H."/>
            <person name="Weissenbach J."/>
            <person name="Jetten M.S.M."/>
            <person name="Wagner M."/>
            <person name="LePaslier D."/>
        </authorList>
    </citation>
    <scope>NUCLEOTIDE SEQUENCE</scope>
</reference>
<evidence type="ECO:0000313" key="4">
    <source>
        <dbReference type="Proteomes" id="UP000501926"/>
    </source>
</evidence>
<reference evidence="3 4" key="3">
    <citation type="submission" date="2020-02" db="EMBL/GenBank/DDBJ databases">
        <title>Newly sequenced genome of strain CSTR1 showed variability in Candidatus Kuenenia stuttgartiensis genomes.</title>
        <authorList>
            <person name="Ding C."/>
            <person name="Adrian L."/>
        </authorList>
    </citation>
    <scope>NUCLEOTIDE SEQUENCE [LARGE SCALE GENOMIC DNA]</scope>
    <source>
        <strain evidence="3 4">CSTR1</strain>
    </source>
</reference>
<dbReference type="EMBL" id="CP049055">
    <property type="protein sequence ID" value="QII13316.1"/>
    <property type="molecule type" value="Genomic_DNA"/>
</dbReference>
<reference evidence="2" key="2">
    <citation type="submission" date="2006-01" db="EMBL/GenBank/DDBJ databases">
        <authorList>
            <person name="Genoscope"/>
        </authorList>
    </citation>
    <scope>NUCLEOTIDE SEQUENCE</scope>
</reference>
<dbReference type="EMBL" id="CT573074">
    <property type="protein sequence ID" value="CAJ70912.1"/>
    <property type="molecule type" value="Genomic_DNA"/>
</dbReference>
<keyword evidence="1" id="KW-1133">Transmembrane helix</keyword>
<organism evidence="2">
    <name type="scientific">Kuenenia stuttgartiensis</name>
    <dbReference type="NCBI Taxonomy" id="174633"/>
    <lineage>
        <taxon>Bacteria</taxon>
        <taxon>Pseudomonadati</taxon>
        <taxon>Planctomycetota</taxon>
        <taxon>Candidatus Brocadiia</taxon>
        <taxon>Candidatus Brocadiales</taxon>
        <taxon>Candidatus Brocadiaceae</taxon>
        <taxon>Candidatus Kuenenia</taxon>
    </lineage>
</organism>
<dbReference type="AlphaFoldDB" id="Q1PUK9"/>